<dbReference type="CDD" id="cd15482">
    <property type="entry name" value="Sialidase_non-viral"/>
    <property type="match status" value="1"/>
</dbReference>
<protein>
    <submittedName>
        <fullName evidence="3">Trans-sialidase</fullName>
    </submittedName>
</protein>
<dbReference type="InterPro" id="IPR011040">
    <property type="entry name" value="Sialidase"/>
</dbReference>
<evidence type="ECO:0000256" key="1">
    <source>
        <dbReference type="SAM" id="SignalP"/>
    </source>
</evidence>
<feature type="chain" id="PRO_5004730869" evidence="1">
    <location>
        <begin position="30"/>
        <end position="291"/>
    </location>
</feature>
<gene>
    <name evidence="3" type="ORF">TCDM_13607</name>
</gene>
<dbReference type="OrthoDB" id="250969at2759"/>
<dbReference type="VEuPathDB" id="TriTrypDB:TCDM_13607"/>
<evidence type="ECO:0000259" key="2">
    <source>
        <dbReference type="Pfam" id="PF13859"/>
    </source>
</evidence>
<evidence type="ECO:0000313" key="3">
    <source>
        <dbReference type="EMBL" id="ESS54958.1"/>
    </source>
</evidence>
<reference evidence="3 4" key="1">
    <citation type="journal article" date="2014" name="Genome Announc.">
        <title>Trypanosoma cruzi Clone Dm28c Draft Genome Sequence.</title>
        <authorList>
            <person name="Grisard E.C."/>
            <person name="Teixeira S.M."/>
            <person name="de Almeida L.G."/>
            <person name="Stoco P.H."/>
            <person name="Gerber A.L."/>
            <person name="Talavera-Lopez C."/>
            <person name="Lima O.C."/>
            <person name="Andersson B."/>
            <person name="de Vasconcelos A.T."/>
        </authorList>
    </citation>
    <scope>NUCLEOTIDE SEQUENCE [LARGE SCALE GENOMIC DNA]</scope>
    <source>
        <strain evidence="3 4">Dm28c</strain>
    </source>
</reference>
<dbReference type="Pfam" id="PF13859">
    <property type="entry name" value="BNR_3"/>
    <property type="match status" value="1"/>
</dbReference>
<sequence length="291" mass="32152">MSRRVFTSAVLLLLVVMMWICCGTGGAAAVVEGKSGDAQLLQWVDIFVPEKTQVLPKEGFKSEVKKAFAAPSLVNAGEVMVAFAEGVFEYNVHGEDLFGIWPYEILAGYIKAAESWPSIVAEVNAGTWRAHTVIGSRNDVDRLRYLYRPTAVAKDNKLFLLVENDNTRYDNVNNTWEKDGWDIQLVDGVATQSTNGVQSKLISWAEPKSILQQIPKHTQDQLMQLFAAGGSGIVMQNDTLVFPLTANGKNYPFSSITYSTDKARTGCSQRAFLLYDALIPASPNGRWDKFS</sequence>
<dbReference type="Proteomes" id="UP000017861">
    <property type="component" value="Unassembled WGS sequence"/>
</dbReference>
<evidence type="ECO:0000313" key="4">
    <source>
        <dbReference type="Proteomes" id="UP000017861"/>
    </source>
</evidence>
<dbReference type="EMBL" id="AYLP01001138">
    <property type="protein sequence ID" value="ESS54958.1"/>
    <property type="molecule type" value="Genomic_DNA"/>
</dbReference>
<dbReference type="AlphaFoldDB" id="V5AS92"/>
<accession>V5AS92</accession>
<organism evidence="3 4">
    <name type="scientific">Trypanosoma cruzi Dm28c</name>
    <dbReference type="NCBI Taxonomy" id="1416333"/>
    <lineage>
        <taxon>Eukaryota</taxon>
        <taxon>Discoba</taxon>
        <taxon>Euglenozoa</taxon>
        <taxon>Kinetoplastea</taxon>
        <taxon>Metakinetoplastina</taxon>
        <taxon>Trypanosomatida</taxon>
        <taxon>Trypanosomatidae</taxon>
        <taxon>Trypanosoma</taxon>
        <taxon>Schizotrypanum</taxon>
    </lineage>
</organism>
<feature type="domain" description="Sialidase" evidence="2">
    <location>
        <begin position="70"/>
        <end position="263"/>
    </location>
</feature>
<proteinExistence type="predicted"/>
<comment type="caution">
    <text evidence="3">The sequence shown here is derived from an EMBL/GenBank/DDBJ whole genome shotgun (WGS) entry which is preliminary data.</text>
</comment>
<keyword evidence="1" id="KW-0732">Signal</keyword>
<feature type="signal peptide" evidence="1">
    <location>
        <begin position="1"/>
        <end position="29"/>
    </location>
</feature>
<dbReference type="SUPFAM" id="SSF50939">
    <property type="entry name" value="Sialidases"/>
    <property type="match status" value="1"/>
</dbReference>
<dbReference type="InterPro" id="IPR036278">
    <property type="entry name" value="Sialidase_sf"/>
</dbReference>
<name>V5AS92_TRYCR</name>
<dbReference type="Gene3D" id="2.120.10.10">
    <property type="match status" value="1"/>
</dbReference>